<reference evidence="2 3" key="1">
    <citation type="submission" date="2021-10" db="EMBL/GenBank/DDBJ databases">
        <title>Draft genome of Aestuariibacter halophilus JC2043.</title>
        <authorList>
            <person name="Emsley S.A."/>
            <person name="Pfannmuller K.M."/>
            <person name="Ushijima B."/>
            <person name="Saw J.H."/>
            <person name="Videau P."/>
        </authorList>
    </citation>
    <scope>NUCLEOTIDE SEQUENCE [LARGE SCALE GENOMIC DNA]</scope>
    <source>
        <strain evidence="2 3">JC2043</strain>
    </source>
</reference>
<dbReference type="RefSeq" id="WP_229156654.1">
    <property type="nucleotide sequence ID" value="NZ_JAJEWP010000001.1"/>
</dbReference>
<dbReference type="GO" id="GO:0008168">
    <property type="term" value="F:methyltransferase activity"/>
    <property type="evidence" value="ECO:0007669"/>
    <property type="project" value="UniProtKB-KW"/>
</dbReference>
<evidence type="ECO:0000313" key="3">
    <source>
        <dbReference type="Proteomes" id="UP001520878"/>
    </source>
</evidence>
<accession>A0ABS8G2L2</accession>
<dbReference type="Gene3D" id="3.40.50.150">
    <property type="entry name" value="Vaccinia Virus protein VP39"/>
    <property type="match status" value="1"/>
</dbReference>
<dbReference type="Pfam" id="PF13489">
    <property type="entry name" value="Methyltransf_23"/>
    <property type="match status" value="1"/>
</dbReference>
<keyword evidence="3" id="KW-1185">Reference proteome</keyword>
<sequence>MHNEWDDYADGWDDNASVQDYADKAFAALTDAIDIGAMTVLDFGCGTGHLTERMSPKVEAIVALDTSAEMIRRLTRKGLPNVTPMADGLTSELIRQQPVLHKGVDLVVASSVCGFLPDYPATMKLIAAVLKPGGWFVQWDWLSTDEQASDGMTKPRIENVLGAAGFSDIRVSVPFEMPHPDGAMHVVMGMAKKP</sequence>
<dbReference type="EMBL" id="JAJEWP010000001">
    <property type="protein sequence ID" value="MCC2614734.1"/>
    <property type="molecule type" value="Genomic_DNA"/>
</dbReference>
<keyword evidence="2" id="KW-0489">Methyltransferase</keyword>
<evidence type="ECO:0000256" key="1">
    <source>
        <dbReference type="ARBA" id="ARBA00022679"/>
    </source>
</evidence>
<dbReference type="InterPro" id="IPR029063">
    <property type="entry name" value="SAM-dependent_MTases_sf"/>
</dbReference>
<keyword evidence="1" id="KW-0808">Transferase</keyword>
<gene>
    <name evidence="2" type="ORF">LJ739_00580</name>
</gene>
<proteinExistence type="predicted"/>
<dbReference type="CDD" id="cd02440">
    <property type="entry name" value="AdoMet_MTases"/>
    <property type="match status" value="1"/>
</dbReference>
<comment type="caution">
    <text evidence="2">The sequence shown here is derived from an EMBL/GenBank/DDBJ whole genome shotgun (WGS) entry which is preliminary data.</text>
</comment>
<dbReference type="Proteomes" id="UP001520878">
    <property type="component" value="Unassembled WGS sequence"/>
</dbReference>
<organism evidence="2 3">
    <name type="scientific">Fluctibacter halophilus</name>
    <dbReference type="NCBI Taxonomy" id="226011"/>
    <lineage>
        <taxon>Bacteria</taxon>
        <taxon>Pseudomonadati</taxon>
        <taxon>Pseudomonadota</taxon>
        <taxon>Gammaproteobacteria</taxon>
        <taxon>Alteromonadales</taxon>
        <taxon>Alteromonadaceae</taxon>
        <taxon>Fluctibacter</taxon>
    </lineage>
</organism>
<dbReference type="SUPFAM" id="SSF53335">
    <property type="entry name" value="S-adenosyl-L-methionine-dependent methyltransferases"/>
    <property type="match status" value="1"/>
</dbReference>
<dbReference type="PANTHER" id="PTHR43861:SF3">
    <property type="entry name" value="PUTATIVE (AFU_ORTHOLOGUE AFUA_2G14390)-RELATED"/>
    <property type="match status" value="1"/>
</dbReference>
<name>A0ABS8G2L2_9ALTE</name>
<dbReference type="PANTHER" id="PTHR43861">
    <property type="entry name" value="TRANS-ACONITATE 2-METHYLTRANSFERASE-RELATED"/>
    <property type="match status" value="1"/>
</dbReference>
<dbReference type="GO" id="GO:0032259">
    <property type="term" value="P:methylation"/>
    <property type="evidence" value="ECO:0007669"/>
    <property type="project" value="UniProtKB-KW"/>
</dbReference>
<protein>
    <submittedName>
        <fullName evidence="2">Class I SAM-dependent methyltransferase</fullName>
    </submittedName>
</protein>
<evidence type="ECO:0000313" key="2">
    <source>
        <dbReference type="EMBL" id="MCC2614734.1"/>
    </source>
</evidence>